<keyword evidence="3" id="KW-0969">Cilium</keyword>
<feature type="transmembrane region" description="Helical" evidence="2">
    <location>
        <begin position="21"/>
        <end position="44"/>
    </location>
</feature>
<dbReference type="GO" id="GO:0005886">
    <property type="term" value="C:plasma membrane"/>
    <property type="evidence" value="ECO:0007669"/>
    <property type="project" value="TreeGrafter"/>
</dbReference>
<dbReference type="PANTHER" id="PTHR30531:SF12">
    <property type="entry name" value="FLAGELLAR BIOSYNTHETIC PROTEIN FLHB"/>
    <property type="match status" value="1"/>
</dbReference>
<dbReference type="Proteomes" id="UP000319004">
    <property type="component" value="Chromosome"/>
</dbReference>
<feature type="transmembrane region" description="Helical" evidence="2">
    <location>
        <begin position="80"/>
        <end position="105"/>
    </location>
</feature>
<dbReference type="GO" id="GO:0009306">
    <property type="term" value="P:protein secretion"/>
    <property type="evidence" value="ECO:0007669"/>
    <property type="project" value="InterPro"/>
</dbReference>
<dbReference type="PRINTS" id="PR00950">
    <property type="entry name" value="TYPE3IMSPROT"/>
</dbReference>
<keyword evidence="3" id="KW-0966">Cell projection</keyword>
<dbReference type="RefSeq" id="WP_145390929.1">
    <property type="nucleotide sequence ID" value="NZ_CP037423.1"/>
</dbReference>
<evidence type="ECO:0000256" key="1">
    <source>
        <dbReference type="SAM" id="MobiDB-lite"/>
    </source>
</evidence>
<name>A0A518I110_9BACT</name>
<feature type="region of interest" description="Disordered" evidence="1">
    <location>
        <begin position="226"/>
        <end position="247"/>
    </location>
</feature>
<dbReference type="Pfam" id="PF01312">
    <property type="entry name" value="Bac_export_2"/>
    <property type="match status" value="1"/>
</dbReference>
<gene>
    <name evidence="3" type="primary">flhB_2</name>
    <name evidence="3" type="ORF">Enr13x_66920</name>
</gene>
<keyword evidence="2" id="KW-0472">Membrane</keyword>
<reference evidence="3 4" key="1">
    <citation type="submission" date="2019-03" db="EMBL/GenBank/DDBJ databases">
        <title>Deep-cultivation of Planctomycetes and their phenomic and genomic characterization uncovers novel biology.</title>
        <authorList>
            <person name="Wiegand S."/>
            <person name="Jogler M."/>
            <person name="Boedeker C."/>
            <person name="Pinto D."/>
            <person name="Vollmers J."/>
            <person name="Rivas-Marin E."/>
            <person name="Kohn T."/>
            <person name="Peeters S.H."/>
            <person name="Heuer A."/>
            <person name="Rast P."/>
            <person name="Oberbeckmann S."/>
            <person name="Bunk B."/>
            <person name="Jeske O."/>
            <person name="Meyerdierks A."/>
            <person name="Storesund J.E."/>
            <person name="Kallscheuer N."/>
            <person name="Luecker S."/>
            <person name="Lage O.M."/>
            <person name="Pohl T."/>
            <person name="Merkel B.J."/>
            <person name="Hornburger P."/>
            <person name="Mueller R.-W."/>
            <person name="Bruemmer F."/>
            <person name="Labrenz M."/>
            <person name="Spormann A.M."/>
            <person name="Op den Camp H."/>
            <person name="Overmann J."/>
            <person name="Amann R."/>
            <person name="Jetten M.S.M."/>
            <person name="Mascher T."/>
            <person name="Medema M.H."/>
            <person name="Devos D.P."/>
            <person name="Kaster A.-K."/>
            <person name="Ovreas L."/>
            <person name="Rohde M."/>
            <person name="Galperin M.Y."/>
            <person name="Jogler C."/>
        </authorList>
    </citation>
    <scope>NUCLEOTIDE SEQUENCE [LARGE SCALE GENOMIC DNA]</scope>
    <source>
        <strain evidence="3 4">Enr13</strain>
    </source>
</reference>
<dbReference type="InterPro" id="IPR006135">
    <property type="entry name" value="T3SS_substrate_exporter"/>
</dbReference>
<feature type="region of interest" description="Disordered" evidence="1">
    <location>
        <begin position="1"/>
        <end position="25"/>
    </location>
</feature>
<feature type="compositionally biased region" description="Low complexity" evidence="1">
    <location>
        <begin position="231"/>
        <end position="247"/>
    </location>
</feature>
<evidence type="ECO:0000256" key="2">
    <source>
        <dbReference type="SAM" id="Phobius"/>
    </source>
</evidence>
<accession>A0A518I110</accession>
<dbReference type="AlphaFoldDB" id="A0A518I110"/>
<dbReference type="EMBL" id="CP037423">
    <property type="protein sequence ID" value="QDV46783.1"/>
    <property type="molecule type" value="Genomic_DNA"/>
</dbReference>
<dbReference type="OrthoDB" id="9807950at2"/>
<keyword evidence="2" id="KW-1133">Transmembrane helix</keyword>
<dbReference type="KEGG" id="snep:Enr13x_66920"/>
<protein>
    <submittedName>
        <fullName evidence="3">Flagellar biosynthetic protein FlhB</fullName>
    </submittedName>
</protein>
<evidence type="ECO:0000313" key="3">
    <source>
        <dbReference type="EMBL" id="QDV46783.1"/>
    </source>
</evidence>
<keyword evidence="2" id="KW-0812">Transmembrane</keyword>
<keyword evidence="4" id="KW-1185">Reference proteome</keyword>
<dbReference type="PANTHER" id="PTHR30531">
    <property type="entry name" value="FLAGELLAR BIOSYNTHETIC PROTEIN FLHB"/>
    <property type="match status" value="1"/>
</dbReference>
<sequence>MSDKIHPPTPRRRKQAKEQGRAPRSGDVVSAGLLLATTGLLAWFGPELAQSLTVSLAETLGGPRELSLSRWESQRMIVKAFAAVGTLLLPLLVAMMICGIGLNLLQTGLLMTPSKLAPALDRISPAARLKSMTSARSLGRFAITLLKLIAVSAVAIGVVRSSLPTLIGVTQMPIAAIATTIFDTLIECCFWMGATLLALACVDYSLARWQHERDLMMTEQELREEMRDAQRAAPPATARTQAVQGVA</sequence>
<keyword evidence="3" id="KW-0282">Flagellum</keyword>
<feature type="transmembrane region" description="Helical" evidence="2">
    <location>
        <begin position="138"/>
        <end position="159"/>
    </location>
</feature>
<proteinExistence type="predicted"/>
<evidence type="ECO:0000313" key="4">
    <source>
        <dbReference type="Proteomes" id="UP000319004"/>
    </source>
</evidence>
<feature type="transmembrane region" description="Helical" evidence="2">
    <location>
        <begin position="174"/>
        <end position="207"/>
    </location>
</feature>
<organism evidence="3 4">
    <name type="scientific">Stieleria neptunia</name>
    <dbReference type="NCBI Taxonomy" id="2527979"/>
    <lineage>
        <taxon>Bacteria</taxon>
        <taxon>Pseudomonadati</taxon>
        <taxon>Planctomycetota</taxon>
        <taxon>Planctomycetia</taxon>
        <taxon>Pirellulales</taxon>
        <taxon>Pirellulaceae</taxon>
        <taxon>Stieleria</taxon>
    </lineage>
</organism>